<dbReference type="EMBL" id="CP039345">
    <property type="protein sequence ID" value="QCD78514.1"/>
    <property type="molecule type" value="Genomic_DNA"/>
</dbReference>
<protein>
    <submittedName>
        <fullName evidence="2">Uncharacterized protein</fullName>
    </submittedName>
</protein>
<feature type="compositionally biased region" description="Polar residues" evidence="1">
    <location>
        <begin position="45"/>
        <end position="58"/>
    </location>
</feature>
<dbReference type="Proteomes" id="UP000501690">
    <property type="component" value="Linkage Group LG1"/>
</dbReference>
<organism evidence="2 3">
    <name type="scientific">Vigna unguiculata</name>
    <name type="common">Cowpea</name>
    <dbReference type="NCBI Taxonomy" id="3917"/>
    <lineage>
        <taxon>Eukaryota</taxon>
        <taxon>Viridiplantae</taxon>
        <taxon>Streptophyta</taxon>
        <taxon>Embryophyta</taxon>
        <taxon>Tracheophyta</taxon>
        <taxon>Spermatophyta</taxon>
        <taxon>Magnoliopsida</taxon>
        <taxon>eudicotyledons</taxon>
        <taxon>Gunneridae</taxon>
        <taxon>Pentapetalae</taxon>
        <taxon>rosids</taxon>
        <taxon>fabids</taxon>
        <taxon>Fabales</taxon>
        <taxon>Fabaceae</taxon>
        <taxon>Papilionoideae</taxon>
        <taxon>50 kb inversion clade</taxon>
        <taxon>NPAAA clade</taxon>
        <taxon>indigoferoid/millettioid clade</taxon>
        <taxon>Phaseoleae</taxon>
        <taxon>Vigna</taxon>
    </lineage>
</organism>
<evidence type="ECO:0000256" key="1">
    <source>
        <dbReference type="SAM" id="MobiDB-lite"/>
    </source>
</evidence>
<keyword evidence="3" id="KW-1185">Reference proteome</keyword>
<dbReference type="AlphaFoldDB" id="A0A4D6KXN6"/>
<gene>
    <name evidence="2" type="ORF">DEO72_LG1g2149</name>
</gene>
<accession>A0A4D6KXN6</accession>
<proteinExistence type="predicted"/>
<evidence type="ECO:0000313" key="2">
    <source>
        <dbReference type="EMBL" id="QCD78514.1"/>
    </source>
</evidence>
<name>A0A4D6KXN6_VIGUN</name>
<feature type="region of interest" description="Disordered" evidence="1">
    <location>
        <begin position="1"/>
        <end position="61"/>
    </location>
</feature>
<evidence type="ECO:0000313" key="3">
    <source>
        <dbReference type="Proteomes" id="UP000501690"/>
    </source>
</evidence>
<sequence length="91" mass="10315">MATTMYTDAPHGRLITFPPHGHHHDYQTRQQNTEEANPSGPIRTVHSQHTPIGNTHQPEPQLKVPRVHPLARATTQGKSFDDFKFLPSFNI</sequence>
<reference evidence="2 3" key="1">
    <citation type="submission" date="2019-04" db="EMBL/GenBank/DDBJ databases">
        <title>An improved genome assembly and genetic linkage map for asparagus bean, Vigna unguiculata ssp. sesquipedialis.</title>
        <authorList>
            <person name="Xia Q."/>
            <person name="Zhang R."/>
            <person name="Dong Y."/>
        </authorList>
    </citation>
    <scope>NUCLEOTIDE SEQUENCE [LARGE SCALE GENOMIC DNA]</scope>
    <source>
        <tissue evidence="2">Leaf</tissue>
    </source>
</reference>